<protein>
    <submittedName>
        <fullName evidence="1">Uncharacterized protein</fullName>
    </submittedName>
</protein>
<evidence type="ECO:0000313" key="2">
    <source>
        <dbReference type="Proteomes" id="UP000279372"/>
    </source>
</evidence>
<proteinExistence type="predicted"/>
<name>A0A3M3YE87_9PSED</name>
<dbReference type="AlphaFoldDB" id="A0A3M3YE87"/>
<sequence length="140" mass="15876">MSPRNSAAHYATSFHVAPCLSGSGIRREIDNSNNYHKKSFTPTILSDGVVSDNDGARFSKLGRVMSEQDKKRQEALVRQRYYRERQRAEGFKQSTIWIHAEAEADGRSAAREGKPLLPMQSHDPVSWAVGWVAEKMRTRQ</sequence>
<reference evidence="1 2" key="1">
    <citation type="submission" date="2018-08" db="EMBL/GenBank/DDBJ databases">
        <title>Recombination of ecologically and evolutionarily significant loci maintains genetic cohesion in the Pseudomonas syringae species complex.</title>
        <authorList>
            <person name="Dillon M."/>
            <person name="Thakur S."/>
            <person name="Almeida R.N.D."/>
            <person name="Weir B.S."/>
            <person name="Guttman D.S."/>
        </authorList>
    </citation>
    <scope>NUCLEOTIDE SEQUENCE [LARGE SCALE GENOMIC DNA]</scope>
    <source>
        <strain evidence="1 2">ICMP 8902</strain>
    </source>
</reference>
<evidence type="ECO:0000313" key="1">
    <source>
        <dbReference type="EMBL" id="RMO80451.1"/>
    </source>
</evidence>
<organism evidence="1 2">
    <name type="scientific">Pseudomonas syringae pv. philadelphi</name>
    <dbReference type="NCBI Taxonomy" id="251706"/>
    <lineage>
        <taxon>Bacteria</taxon>
        <taxon>Pseudomonadati</taxon>
        <taxon>Pseudomonadota</taxon>
        <taxon>Gammaproteobacteria</taxon>
        <taxon>Pseudomonadales</taxon>
        <taxon>Pseudomonadaceae</taxon>
        <taxon>Pseudomonas</taxon>
    </lineage>
</organism>
<comment type="caution">
    <text evidence="1">The sequence shown here is derived from an EMBL/GenBank/DDBJ whole genome shotgun (WGS) entry which is preliminary data.</text>
</comment>
<dbReference type="EMBL" id="RBQB01000338">
    <property type="protein sequence ID" value="RMO80451.1"/>
    <property type="molecule type" value="Genomic_DNA"/>
</dbReference>
<gene>
    <name evidence="1" type="ORF">ALQ33_100215</name>
</gene>
<accession>A0A3M3YE87</accession>
<dbReference type="Proteomes" id="UP000279372">
    <property type="component" value="Unassembled WGS sequence"/>
</dbReference>